<keyword evidence="6" id="KW-1185">Reference proteome</keyword>
<dbReference type="CDD" id="cd07377">
    <property type="entry name" value="WHTH_GntR"/>
    <property type="match status" value="1"/>
</dbReference>
<protein>
    <submittedName>
        <fullName evidence="5">DNA-binding LacI/PurR family transcriptional regulator</fullName>
    </submittedName>
</protein>
<reference evidence="5 6" key="1">
    <citation type="submission" date="2018-04" db="EMBL/GenBank/DDBJ databases">
        <title>Genomic Encyclopedia of Type Strains, Phase IV (KMG-IV): sequencing the most valuable type-strain genomes for metagenomic binning, comparative biology and taxonomic classification.</title>
        <authorList>
            <person name="Goeker M."/>
        </authorList>
    </citation>
    <scope>NUCLEOTIDE SEQUENCE [LARGE SCALE GENOMIC DNA]</scope>
    <source>
        <strain evidence="5 6">DSM 14823</strain>
    </source>
</reference>
<dbReference type="InterPro" id="IPR036388">
    <property type="entry name" value="WH-like_DNA-bd_sf"/>
</dbReference>
<dbReference type="SMART" id="SM00345">
    <property type="entry name" value="HTH_GNTR"/>
    <property type="match status" value="1"/>
</dbReference>
<dbReference type="Gene3D" id="1.10.10.10">
    <property type="entry name" value="Winged helix-like DNA-binding domain superfamily/Winged helix DNA-binding domain"/>
    <property type="match status" value="1"/>
</dbReference>
<dbReference type="SUPFAM" id="SSF46785">
    <property type="entry name" value="Winged helix' DNA-binding domain"/>
    <property type="match status" value="1"/>
</dbReference>
<dbReference type="OrthoDB" id="9796186at2"/>
<dbReference type="GeneID" id="78294624"/>
<dbReference type="InterPro" id="IPR028082">
    <property type="entry name" value="Peripla_BP_I"/>
</dbReference>
<evidence type="ECO:0000256" key="3">
    <source>
        <dbReference type="ARBA" id="ARBA00023163"/>
    </source>
</evidence>
<keyword evidence="2 5" id="KW-0238">DNA-binding</keyword>
<dbReference type="GO" id="GO:0003700">
    <property type="term" value="F:DNA-binding transcription factor activity"/>
    <property type="evidence" value="ECO:0007669"/>
    <property type="project" value="InterPro"/>
</dbReference>
<evidence type="ECO:0000259" key="4">
    <source>
        <dbReference type="PROSITE" id="PS50949"/>
    </source>
</evidence>
<dbReference type="EMBL" id="QEKH01000007">
    <property type="protein sequence ID" value="PVY44311.1"/>
    <property type="molecule type" value="Genomic_DNA"/>
</dbReference>
<sequence>MENSRQPRRRTKAARVQQEIIERINSGIYLGKLPGVNQLAQEFAVNPLTISKVLRNLSELGLVYQRERIGTFVGRKRRIGFLIFKSDRDRQGNPDHLISYYKIIRGCARVMEPEHLTLHSLVAASNEAEAIEQLKREVDALVFSTAGSVSEEELAITAGVPRVRVLGDYRQRSGYPQITYDNDAIGPLAAEYLVRCGCRRFITFGPLPENLNESRYRSFAARVAEFGHRVTELPLDPYFLPFSEYMEQGRRQLAPALESREPTGIFVPNDLACTPLYQIIYQLGRNPAEFTIVGCDNNDFHLHGLYPRPVAIDIRMEDIGRDAAHVLLEIINGRRPADDCDKIIKTPELVIPSSFVRSAAGYELQGGAAEAERRVRLSPP</sequence>
<dbReference type="PANTHER" id="PTHR30146:SF24">
    <property type="entry name" value="XYLOSE OPERON REGULATORY PROTEIN"/>
    <property type="match status" value="1"/>
</dbReference>
<gene>
    <name evidence="5" type="ORF">C8D82_10766</name>
</gene>
<keyword evidence="3" id="KW-0804">Transcription</keyword>
<dbReference type="InterPro" id="IPR036390">
    <property type="entry name" value="WH_DNA-bd_sf"/>
</dbReference>
<dbReference type="Pfam" id="PF00392">
    <property type="entry name" value="GntR"/>
    <property type="match status" value="1"/>
</dbReference>
<dbReference type="Gene3D" id="3.40.50.2300">
    <property type="match status" value="2"/>
</dbReference>
<dbReference type="Proteomes" id="UP000245959">
    <property type="component" value="Unassembled WGS sequence"/>
</dbReference>
<evidence type="ECO:0000256" key="2">
    <source>
        <dbReference type="ARBA" id="ARBA00023125"/>
    </source>
</evidence>
<feature type="domain" description="HTH gntR-type" evidence="4">
    <location>
        <begin position="6"/>
        <end position="76"/>
    </location>
</feature>
<evidence type="ECO:0000313" key="6">
    <source>
        <dbReference type="Proteomes" id="UP000245959"/>
    </source>
</evidence>
<comment type="caution">
    <text evidence="5">The sequence shown here is derived from an EMBL/GenBank/DDBJ whole genome shotgun (WGS) entry which is preliminary data.</text>
</comment>
<accession>A0A2U1B6R4</accession>
<dbReference type="InterPro" id="IPR046335">
    <property type="entry name" value="LacI/GalR-like_sensor"/>
</dbReference>
<dbReference type="AlphaFoldDB" id="A0A2U1B6R4"/>
<evidence type="ECO:0000313" key="5">
    <source>
        <dbReference type="EMBL" id="PVY44311.1"/>
    </source>
</evidence>
<dbReference type="RefSeq" id="WP_116883315.1">
    <property type="nucleotide sequence ID" value="NZ_CABMMC010000006.1"/>
</dbReference>
<name>A0A2U1B6R4_9BACT</name>
<dbReference type="InterPro" id="IPR000524">
    <property type="entry name" value="Tscrpt_reg_HTH_GntR"/>
</dbReference>
<organism evidence="5 6">
    <name type="scientific">Victivallis vadensis</name>
    <dbReference type="NCBI Taxonomy" id="172901"/>
    <lineage>
        <taxon>Bacteria</taxon>
        <taxon>Pseudomonadati</taxon>
        <taxon>Lentisphaerota</taxon>
        <taxon>Lentisphaeria</taxon>
        <taxon>Victivallales</taxon>
        <taxon>Victivallaceae</taxon>
        <taxon>Victivallis</taxon>
    </lineage>
</organism>
<dbReference type="PROSITE" id="PS50949">
    <property type="entry name" value="HTH_GNTR"/>
    <property type="match status" value="1"/>
</dbReference>
<dbReference type="GO" id="GO:0000976">
    <property type="term" value="F:transcription cis-regulatory region binding"/>
    <property type="evidence" value="ECO:0007669"/>
    <property type="project" value="TreeGrafter"/>
</dbReference>
<dbReference type="Pfam" id="PF13377">
    <property type="entry name" value="Peripla_BP_3"/>
    <property type="match status" value="1"/>
</dbReference>
<keyword evidence="1" id="KW-0805">Transcription regulation</keyword>
<proteinExistence type="predicted"/>
<evidence type="ECO:0000256" key="1">
    <source>
        <dbReference type="ARBA" id="ARBA00023015"/>
    </source>
</evidence>
<dbReference type="SUPFAM" id="SSF53822">
    <property type="entry name" value="Periplasmic binding protein-like I"/>
    <property type="match status" value="1"/>
</dbReference>
<dbReference type="PANTHER" id="PTHR30146">
    <property type="entry name" value="LACI-RELATED TRANSCRIPTIONAL REPRESSOR"/>
    <property type="match status" value="1"/>
</dbReference>